<protein>
    <recommendedName>
        <fullName evidence="3">DUF1963 domain-containing protein</fullName>
    </recommendedName>
</protein>
<name>A0AA48WAM5_9BURK</name>
<dbReference type="RefSeq" id="WP_206087639.1">
    <property type="nucleotide sequence ID" value="NZ_CP065053.1"/>
</dbReference>
<proteinExistence type="predicted"/>
<evidence type="ECO:0008006" key="3">
    <source>
        <dbReference type="Google" id="ProtNLM"/>
    </source>
</evidence>
<dbReference type="EMBL" id="CP065053">
    <property type="protein sequence ID" value="QPI47994.1"/>
    <property type="molecule type" value="Genomic_DNA"/>
</dbReference>
<gene>
    <name evidence="1" type="ORF">IV454_20830</name>
</gene>
<organism evidence="1 2">
    <name type="scientific">Massilia antarctica</name>
    <dbReference type="NCBI Taxonomy" id="2765360"/>
    <lineage>
        <taxon>Bacteria</taxon>
        <taxon>Pseudomonadati</taxon>
        <taxon>Pseudomonadota</taxon>
        <taxon>Betaproteobacteria</taxon>
        <taxon>Burkholderiales</taxon>
        <taxon>Oxalobacteraceae</taxon>
        <taxon>Telluria group</taxon>
        <taxon>Massilia</taxon>
    </lineage>
</organism>
<evidence type="ECO:0000313" key="1">
    <source>
        <dbReference type="EMBL" id="QPI47994.1"/>
    </source>
</evidence>
<reference evidence="1 2" key="1">
    <citation type="submission" date="2020-11" db="EMBL/GenBank/DDBJ databases">
        <authorList>
            <person name="Sun Q."/>
        </authorList>
    </citation>
    <scope>NUCLEOTIDE SEQUENCE [LARGE SCALE GENOMIC DNA]</scope>
    <source>
        <strain evidence="1 2">P8398</strain>
    </source>
</reference>
<dbReference type="Proteomes" id="UP000662888">
    <property type="component" value="Chromosome"/>
</dbReference>
<keyword evidence="2" id="KW-1185">Reference proteome</keyword>
<accession>A0AA48WAM5</accession>
<sequence length="424" mass="45476">MAAYAHPGGKRIGTAELIAAFQQARGYRAAYARLETFLHTASSDEIDTFAADALLALPDGAGMIDDVVCRMSPHAFARLAESALDLVEQDRSSAMCDAVLQAASLQIVAALQPHLGRLFEHAPNQGWASENWPWRAALDEDIAFLRAILASDHPQERFKAWRCLLETRQSAAMALAVDAYPSMALAHPLKAFLREVDHDGPGEPLYGAACMHIIFPENHLFDGSGKPDQGVAHPSWTLPAGATTLRFGGAGAGTCGLCAGQLHHLVTLPEHQVFGAAGHAGRDVALEVCLSCLGWERDALFYRHGADGSAEALDHGALTPRHPAVALAPAGVRLAPTPPRWTWQAWGPANGAENLHRVGGHPTWVQSADYPDCPSCARTMHFALQLDSALPTMDGDTWSWGGGGLCYVFQCAPCRIAAYLWQCT</sequence>
<evidence type="ECO:0000313" key="2">
    <source>
        <dbReference type="Proteomes" id="UP000662888"/>
    </source>
</evidence>